<dbReference type="Pfam" id="PF14525">
    <property type="entry name" value="AraC_binding_2"/>
    <property type="match status" value="1"/>
</dbReference>
<evidence type="ECO:0000313" key="6">
    <source>
        <dbReference type="Proteomes" id="UP000666915"/>
    </source>
</evidence>
<evidence type="ECO:0000256" key="1">
    <source>
        <dbReference type="ARBA" id="ARBA00023015"/>
    </source>
</evidence>
<evidence type="ECO:0000256" key="2">
    <source>
        <dbReference type="ARBA" id="ARBA00023125"/>
    </source>
</evidence>
<dbReference type="RefSeq" id="WP_208273209.1">
    <property type="nucleotide sequence ID" value="NZ_BAAAGM010000005.1"/>
</dbReference>
<dbReference type="Proteomes" id="UP000666915">
    <property type="component" value="Unassembled WGS sequence"/>
</dbReference>
<dbReference type="SUPFAM" id="SSF46689">
    <property type="entry name" value="Homeodomain-like"/>
    <property type="match status" value="1"/>
</dbReference>
<keyword evidence="6" id="KW-1185">Reference proteome</keyword>
<evidence type="ECO:0000256" key="3">
    <source>
        <dbReference type="ARBA" id="ARBA00023163"/>
    </source>
</evidence>
<keyword evidence="1" id="KW-0805">Transcription regulation</keyword>
<dbReference type="SMART" id="SM00342">
    <property type="entry name" value="HTH_ARAC"/>
    <property type="match status" value="1"/>
</dbReference>
<proteinExistence type="predicted"/>
<dbReference type="Pfam" id="PF12833">
    <property type="entry name" value="HTH_18"/>
    <property type="match status" value="1"/>
</dbReference>
<name>A0ABS3REE6_9ACTN</name>
<reference evidence="5 6" key="1">
    <citation type="submission" date="2021-03" db="EMBL/GenBank/DDBJ databases">
        <authorList>
            <person name="Kanchanasin P."/>
            <person name="Saeng-In P."/>
            <person name="Phongsopitanun W."/>
            <person name="Yuki M."/>
            <person name="Kudo T."/>
            <person name="Ohkuma M."/>
            <person name="Tanasupawat S."/>
        </authorList>
    </citation>
    <scope>NUCLEOTIDE SEQUENCE [LARGE SCALE GENOMIC DNA]</scope>
    <source>
        <strain evidence="5 6">L46</strain>
    </source>
</reference>
<dbReference type="PANTHER" id="PTHR46796:SF6">
    <property type="entry name" value="ARAC SUBFAMILY"/>
    <property type="match status" value="1"/>
</dbReference>
<dbReference type="InterPro" id="IPR035418">
    <property type="entry name" value="AraC-bd_2"/>
</dbReference>
<keyword evidence="3" id="KW-0804">Transcription</keyword>
<feature type="domain" description="HTH araC/xylS-type" evidence="4">
    <location>
        <begin position="215"/>
        <end position="316"/>
    </location>
</feature>
<dbReference type="PROSITE" id="PS01124">
    <property type="entry name" value="HTH_ARAC_FAMILY_2"/>
    <property type="match status" value="1"/>
</dbReference>
<organism evidence="5 6">
    <name type="scientific">Actinomadura nitritigenes</name>
    <dbReference type="NCBI Taxonomy" id="134602"/>
    <lineage>
        <taxon>Bacteria</taxon>
        <taxon>Bacillati</taxon>
        <taxon>Actinomycetota</taxon>
        <taxon>Actinomycetes</taxon>
        <taxon>Streptosporangiales</taxon>
        <taxon>Thermomonosporaceae</taxon>
        <taxon>Actinomadura</taxon>
    </lineage>
</organism>
<dbReference type="PRINTS" id="PR00032">
    <property type="entry name" value="HTHARAC"/>
</dbReference>
<dbReference type="InterPro" id="IPR050204">
    <property type="entry name" value="AraC_XylS_family_regulators"/>
</dbReference>
<keyword evidence="2" id="KW-0238">DNA-binding</keyword>
<dbReference type="InterPro" id="IPR020449">
    <property type="entry name" value="Tscrpt_reg_AraC-type_HTH"/>
</dbReference>
<accession>A0ABS3REE6</accession>
<evidence type="ECO:0000313" key="5">
    <source>
        <dbReference type="EMBL" id="MBO2444610.1"/>
    </source>
</evidence>
<dbReference type="EMBL" id="JAGEOK010000049">
    <property type="protein sequence ID" value="MBO2444610.1"/>
    <property type="molecule type" value="Genomic_DNA"/>
</dbReference>
<dbReference type="PANTHER" id="PTHR46796">
    <property type="entry name" value="HTH-TYPE TRANSCRIPTIONAL ACTIVATOR RHAS-RELATED"/>
    <property type="match status" value="1"/>
</dbReference>
<dbReference type="InterPro" id="IPR009057">
    <property type="entry name" value="Homeodomain-like_sf"/>
</dbReference>
<dbReference type="InterPro" id="IPR018060">
    <property type="entry name" value="HTH_AraC"/>
</dbReference>
<gene>
    <name evidence="5" type="ORF">J4557_44545</name>
</gene>
<dbReference type="Gene3D" id="1.10.10.60">
    <property type="entry name" value="Homeodomain-like"/>
    <property type="match status" value="1"/>
</dbReference>
<sequence>MAVLIRAGDVPAARRADTWLSIVCETLGPLDVRMDRDRPLRGQIEAVRLGPLGVGRIETSTPHSVHRTPGLIRRDDPEHYRVVLAVSGTVLLGQDGRTARLRGGDLAIYDFSRPYELVYDSAVQLAVFSFARAMLTVPADAVRRLAAVPIAAEGGTAALAAPLLRRVAEDAGTYDPASAARLPAVVMDLLDMTIAERTSQVAALVPETRERVLLRRVHAFVERHLGDTGLGPGMIAAAHHVSLRHLHRLFESQDTTVAAWIRHRRLERCRRDLTDPAMAAESVSGIAARWGLPDPAHFSRLFRRAYGASPAEYRRASLEPGARALHGSSTARH</sequence>
<comment type="caution">
    <text evidence="5">The sequence shown here is derived from an EMBL/GenBank/DDBJ whole genome shotgun (WGS) entry which is preliminary data.</text>
</comment>
<evidence type="ECO:0000259" key="4">
    <source>
        <dbReference type="PROSITE" id="PS01124"/>
    </source>
</evidence>
<protein>
    <submittedName>
        <fullName evidence="5">Helix-turn-helix domain-containing protein</fullName>
    </submittedName>
</protein>